<gene>
    <name evidence="6" type="ORF">Dda_2362</name>
</gene>
<dbReference type="PROSITE" id="PS50166">
    <property type="entry name" value="IMPORTIN_B_NT"/>
    <property type="match status" value="1"/>
</dbReference>
<evidence type="ECO:0000259" key="5">
    <source>
        <dbReference type="PROSITE" id="PS50166"/>
    </source>
</evidence>
<comment type="subcellular location">
    <subcellularLocation>
        <location evidence="1">Nucleus</location>
    </subcellularLocation>
</comment>
<dbReference type="GO" id="GO:0005829">
    <property type="term" value="C:cytosol"/>
    <property type="evidence" value="ECO:0007669"/>
    <property type="project" value="TreeGrafter"/>
</dbReference>
<evidence type="ECO:0000256" key="4">
    <source>
        <dbReference type="ARBA" id="ARBA00023242"/>
    </source>
</evidence>
<comment type="caution">
    <text evidence="6">The sequence shown here is derived from an EMBL/GenBank/DDBJ whole genome shotgun (WGS) entry which is preliminary data.</text>
</comment>
<dbReference type="PANTHER" id="PTHR10997:SF9">
    <property type="entry name" value="IMPORTIN-9"/>
    <property type="match status" value="1"/>
</dbReference>
<proteinExistence type="predicted"/>
<dbReference type="InterPro" id="IPR016024">
    <property type="entry name" value="ARM-type_fold"/>
</dbReference>
<dbReference type="InterPro" id="IPR056840">
    <property type="entry name" value="HEAT_IPO9_central"/>
</dbReference>
<dbReference type="SMART" id="SM00913">
    <property type="entry name" value="IBN_N"/>
    <property type="match status" value="1"/>
</dbReference>
<accession>A0AAD6J5S1</accession>
<evidence type="ECO:0000256" key="3">
    <source>
        <dbReference type="ARBA" id="ARBA00022927"/>
    </source>
</evidence>
<dbReference type="EMBL" id="JAQGDS010000002">
    <property type="protein sequence ID" value="KAJ6263790.1"/>
    <property type="molecule type" value="Genomic_DNA"/>
</dbReference>
<keyword evidence="3" id="KW-0653">Protein transport</keyword>
<dbReference type="GO" id="GO:0006606">
    <property type="term" value="P:protein import into nucleus"/>
    <property type="evidence" value="ECO:0007669"/>
    <property type="project" value="TreeGrafter"/>
</dbReference>
<evidence type="ECO:0000313" key="7">
    <source>
        <dbReference type="Proteomes" id="UP001221413"/>
    </source>
</evidence>
<sequence length="1039" mass="114101">MEKVLYLLTALQSSDEGPRRTAERELFQLYSEDGFPIALINVAASTDFEFTGRQAAIVYLRTFIDECWQPPYDKYAGPPIKDEVKQQVRSSLLQLLSDKERKIRAAAAYAVSRIASYDFPEEWPSLLQDLLEAIPAATDEQLHGLLKVLTDLVEDGFSEEQFFAVAHQLVEVLFHVATSEARPSNIRGLAVQTVRSCIELLEMVKEDHPGPVEQFATKVVDVWMTFFAQVLEKPILQLSGISDEEYHGMVTLKLQSYKTIGKIVSVFSGTMTKYMPSLFHATWSELSAAKDKYVTDFVEGDEEGRLSNVDGLPYTLDLLMLEEVDFLQTCLRSKSVKEEFLRAVNNSTQPLEQMVYACVLLAQITGEDEGLWELDYNVFVAEETAMTANFTTRTAASDLVMRLWDWLKTPVLVALFGFAAQSHASWKAAEASFYLLEQAITSESDNAAVVFGQVGPEMITGLLSNLKKALTHENVFLRARGWLLGSTLTRIQSPALHEFLNEFAPGCIQAASNDSSDIVKISAIRAIETISENVNKENIVHFQTDIVRSIGAFIASQSPDDREEAQDVLCVLANTLKAVLRLHPQLALDPSSHVFELLFTLGESGASNVYLSNVIQEIVDDTADALPDDFVPLCNQAVPLIIKVLDADTYDQENPFTNLAAELLSTVLRNATGPLPSGLVDTLMPRLAQCLLNSHETPLLQVRIFTAAPRGYLANGKNKSGAEALKCIVENDTPQLLQWHDGNGKSGLELVLLIIDRLLGPSLPDQAALEIGGLAAEVVDKASQELGPYLPVLLQGVAKRLATAAATNLIQSLIVVFARLVIKQPVDVVDFLATNPIGERSGLQVVLSAWLENSNVFSGYAEIKQNVVALANLYALNDPRVAAVSVQGDQIVEQSSRIMTRAQRKNNPIRYTSVSAPLKIVKILIMELGSGSAAGSTWKLDMAGAKGAIEEPVVEEDDEWEDEDDVLDLGSPAVKQALLGLGEDTERSSSALRRGGDDDTQAFIVNFFREASTNNIAGFHDIYSQLSAEEKQSLTRIIG</sequence>
<name>A0AAD6J5S1_DREDA</name>
<dbReference type="Pfam" id="PF03810">
    <property type="entry name" value="IBN_N"/>
    <property type="match status" value="1"/>
</dbReference>
<dbReference type="Proteomes" id="UP001221413">
    <property type="component" value="Unassembled WGS sequence"/>
</dbReference>
<dbReference type="InterPro" id="IPR001494">
    <property type="entry name" value="Importin-beta_N"/>
</dbReference>
<protein>
    <recommendedName>
        <fullName evidence="5">Importin N-terminal domain-containing protein</fullName>
    </recommendedName>
</protein>
<dbReference type="InterPro" id="IPR011989">
    <property type="entry name" value="ARM-like"/>
</dbReference>
<dbReference type="SUPFAM" id="SSF48371">
    <property type="entry name" value="ARM repeat"/>
    <property type="match status" value="1"/>
</dbReference>
<organism evidence="6 7">
    <name type="scientific">Drechslerella dactyloides</name>
    <name type="common">Nematode-trapping fungus</name>
    <name type="synonym">Arthrobotrys dactyloides</name>
    <dbReference type="NCBI Taxonomy" id="74499"/>
    <lineage>
        <taxon>Eukaryota</taxon>
        <taxon>Fungi</taxon>
        <taxon>Dikarya</taxon>
        <taxon>Ascomycota</taxon>
        <taxon>Pezizomycotina</taxon>
        <taxon>Orbiliomycetes</taxon>
        <taxon>Orbiliales</taxon>
        <taxon>Orbiliaceae</taxon>
        <taxon>Drechslerella</taxon>
    </lineage>
</organism>
<dbReference type="AlphaFoldDB" id="A0AAD6J5S1"/>
<evidence type="ECO:0000313" key="6">
    <source>
        <dbReference type="EMBL" id="KAJ6263790.1"/>
    </source>
</evidence>
<keyword evidence="4" id="KW-0539">Nucleus</keyword>
<dbReference type="GO" id="GO:0031267">
    <property type="term" value="F:small GTPase binding"/>
    <property type="evidence" value="ECO:0007669"/>
    <property type="project" value="InterPro"/>
</dbReference>
<dbReference type="GO" id="GO:0005635">
    <property type="term" value="C:nuclear envelope"/>
    <property type="evidence" value="ECO:0007669"/>
    <property type="project" value="TreeGrafter"/>
</dbReference>
<evidence type="ECO:0000256" key="1">
    <source>
        <dbReference type="ARBA" id="ARBA00004123"/>
    </source>
</evidence>
<dbReference type="PANTHER" id="PTHR10997">
    <property type="entry name" value="IMPORTIN-7, 8, 11"/>
    <property type="match status" value="1"/>
</dbReference>
<keyword evidence="7" id="KW-1185">Reference proteome</keyword>
<evidence type="ECO:0000256" key="2">
    <source>
        <dbReference type="ARBA" id="ARBA00022448"/>
    </source>
</evidence>
<dbReference type="Gene3D" id="1.25.10.10">
    <property type="entry name" value="Leucine-rich Repeat Variant"/>
    <property type="match status" value="1"/>
</dbReference>
<dbReference type="Pfam" id="PF25018">
    <property type="entry name" value="HEAT_IPO9_c"/>
    <property type="match status" value="1"/>
</dbReference>
<reference evidence="6" key="1">
    <citation type="submission" date="2023-01" db="EMBL/GenBank/DDBJ databases">
        <title>The chitinases involved in constricting ring structure development in the nematode-trapping fungus Drechslerella dactyloides.</title>
        <authorList>
            <person name="Wang R."/>
            <person name="Zhang L."/>
            <person name="Tang P."/>
            <person name="Li S."/>
            <person name="Liang L."/>
        </authorList>
    </citation>
    <scope>NUCLEOTIDE SEQUENCE</scope>
    <source>
        <strain evidence="6">YMF1.00031</strain>
    </source>
</reference>
<feature type="domain" description="Importin N-terminal" evidence="5">
    <location>
        <begin position="22"/>
        <end position="98"/>
    </location>
</feature>
<keyword evidence="2" id="KW-0813">Transport</keyword>